<dbReference type="AlphaFoldDB" id="A0A346AXG5"/>
<evidence type="ECO:0000256" key="2">
    <source>
        <dbReference type="ARBA" id="ARBA00022741"/>
    </source>
</evidence>
<keyword evidence="11" id="KW-1185">Reference proteome</keyword>
<dbReference type="OrthoDB" id="9803641at2"/>
<keyword evidence="3 6" id="KW-0067">ATP-binding</keyword>
<evidence type="ECO:0000256" key="3">
    <source>
        <dbReference type="ARBA" id="ARBA00022840"/>
    </source>
</evidence>
<dbReference type="Pfam" id="PF00004">
    <property type="entry name" value="AAA"/>
    <property type="match status" value="1"/>
</dbReference>
<dbReference type="InterPro" id="IPR004176">
    <property type="entry name" value="Clp_R_N"/>
</dbReference>
<feature type="domain" description="Clp R" evidence="9">
    <location>
        <begin position="1"/>
        <end position="143"/>
    </location>
</feature>
<feature type="coiled-coil region" evidence="7">
    <location>
        <begin position="407"/>
        <end position="453"/>
    </location>
</feature>
<dbReference type="GO" id="GO:0016887">
    <property type="term" value="F:ATP hydrolysis activity"/>
    <property type="evidence" value="ECO:0007669"/>
    <property type="project" value="InterPro"/>
</dbReference>
<dbReference type="Pfam" id="PF10431">
    <property type="entry name" value="ClpB_D2-small"/>
    <property type="match status" value="1"/>
</dbReference>
<keyword evidence="1 5" id="KW-0677">Repeat</keyword>
<dbReference type="SUPFAM" id="SSF81923">
    <property type="entry name" value="Double Clp-N motif"/>
    <property type="match status" value="1"/>
</dbReference>
<dbReference type="Pfam" id="PF02861">
    <property type="entry name" value="Clp_N"/>
    <property type="match status" value="1"/>
</dbReference>
<accession>A0A346AXG5</accession>
<dbReference type="GO" id="GO:0006508">
    <property type="term" value="P:proteolysis"/>
    <property type="evidence" value="ECO:0007669"/>
    <property type="project" value="UniProtKB-KW"/>
</dbReference>
<evidence type="ECO:0000256" key="1">
    <source>
        <dbReference type="ARBA" id="ARBA00022737"/>
    </source>
</evidence>
<dbReference type="InterPro" id="IPR018368">
    <property type="entry name" value="ClpA/B_CS1"/>
</dbReference>
<dbReference type="Gene3D" id="1.10.8.60">
    <property type="match status" value="2"/>
</dbReference>
<dbReference type="InterPro" id="IPR019489">
    <property type="entry name" value="Clp_ATPase_C"/>
</dbReference>
<dbReference type="Pfam" id="PF07724">
    <property type="entry name" value="AAA_2"/>
    <property type="match status" value="1"/>
</dbReference>
<gene>
    <name evidence="10" type="ORF">DKB62_02660</name>
</gene>
<feature type="domain" description="UVR" evidence="8">
    <location>
        <begin position="411"/>
        <end position="446"/>
    </location>
</feature>
<name>A0A346AXG5_9FIRM</name>
<reference evidence="10 11" key="1">
    <citation type="submission" date="2018-05" db="EMBL/GenBank/DDBJ databases">
        <title>Complete genome sequence of Megasphaera sp. AJH120T, isolated from the ceca of a chicken.</title>
        <authorList>
            <person name="Maki J."/>
            <person name="Looft T."/>
        </authorList>
    </citation>
    <scope>NUCLEOTIDE SEQUENCE [LARGE SCALE GENOMIC DNA]</scope>
    <source>
        <strain evidence="10 11">AJH120</strain>
    </source>
</reference>
<dbReference type="InterPro" id="IPR036628">
    <property type="entry name" value="Clp_N_dom_sf"/>
</dbReference>
<dbReference type="GO" id="GO:0005524">
    <property type="term" value="F:ATP binding"/>
    <property type="evidence" value="ECO:0007669"/>
    <property type="project" value="UniProtKB-KW"/>
</dbReference>
<dbReference type="PANTHER" id="PTHR11638:SF175">
    <property type="entry name" value="ATP-DEPENDENT CLP PROTEASE, ATP-BINDING SUBUNIT CLPC"/>
    <property type="match status" value="1"/>
</dbReference>
<dbReference type="InterPro" id="IPR001270">
    <property type="entry name" value="ClpA/B"/>
</dbReference>
<dbReference type="InterPro" id="IPR041546">
    <property type="entry name" value="ClpA/ClpB_AAA_lid"/>
</dbReference>
<evidence type="ECO:0000313" key="11">
    <source>
        <dbReference type="Proteomes" id="UP000254337"/>
    </source>
</evidence>
<evidence type="ECO:0000256" key="5">
    <source>
        <dbReference type="PROSITE-ProRule" id="PRU01251"/>
    </source>
</evidence>
<dbReference type="PROSITE" id="PS51903">
    <property type="entry name" value="CLP_R"/>
    <property type="match status" value="1"/>
</dbReference>
<dbReference type="Gene3D" id="3.40.50.300">
    <property type="entry name" value="P-loop containing nucleotide triphosphate hydrolases"/>
    <property type="match status" value="2"/>
</dbReference>
<dbReference type="InterPro" id="IPR027417">
    <property type="entry name" value="P-loop_NTPase"/>
</dbReference>
<dbReference type="SMART" id="SM01086">
    <property type="entry name" value="ClpB_D2-small"/>
    <property type="match status" value="1"/>
</dbReference>
<keyword evidence="10" id="KW-0645">Protease</keyword>
<dbReference type="PANTHER" id="PTHR11638">
    <property type="entry name" value="ATP-DEPENDENT CLP PROTEASE"/>
    <property type="match status" value="1"/>
</dbReference>
<dbReference type="PROSITE" id="PS00871">
    <property type="entry name" value="CLPAB_2"/>
    <property type="match status" value="1"/>
</dbReference>
<dbReference type="GO" id="GO:0005737">
    <property type="term" value="C:cytoplasm"/>
    <property type="evidence" value="ECO:0007669"/>
    <property type="project" value="TreeGrafter"/>
</dbReference>
<dbReference type="PROSITE" id="PS50151">
    <property type="entry name" value="UVR"/>
    <property type="match status" value="1"/>
</dbReference>
<sequence>MNNRFTSDAKKVLRYAQESAKSFRHDYVGTEHILLGLVLHTDSMAGQFLAQQGLTSEHVTRAIQNAVGVGEKATSALRLTPRTKRTMELAVRTANQLGQQYISTEHMLAGVLQEQGCMARRILEQMDVNPDELLQKIVQLMNNGAAGGEAEGQAIDLSEFGRDLNELAREDKIDPVIGRSREIERVVQILCRRTKNNPVLIGEPGVGKTAIAEGLAQRIVTGDVPDVLAHKRIFSLDMGSLVAGTKYRGEFEDRIKQVIEAVQQDDDMILFIDELHQLIGAGAVEGSMDAANILKPALSRGELQCIGATTIDEYKKNLEKDAALARRFQTVLVGEPSEGEAEQIVFGLRDRYEAFHKARITDEAVRAAVKLSARYISDRYLPDKAIDVVDEAAARVRMKVYAPSQDVQALEQRLAAIRQEKDAALASEEFERCASLRDEGKKIADEIAALKQEKKRHDDAKLIVTEEDVADVVSQWTGVPVQQLTETEARRLLHLEEELHKRVISQDEAVTAVAKAIRRARAGLKDVNRPIGSFLFLGPSGVGKTELARTLARQLFGSQDAMIRIDMSEFMERYSVSRLVGAPPGYVGYEEGGELTDAVREKPYSVVLFDEVEKASGDFFNLLLQVLDEGRLTDSKGRTVDFRNTVIIMTSNLGASHLKPSAPVMGFAAGTGTDKDKAASFAIAKKEILDDVKKFFRPEFLNRIDEMLVFKPLETEDLRRIVALMLEDLGRRLQEKGVQMTWTTEADDVLVQEGTDFAYGARPLKRAIQKLVEDPIAEMLLGGSLKEGNVLQVDSLDKKELVFTTT</sequence>
<dbReference type="Pfam" id="PF17871">
    <property type="entry name" value="AAA_lid_9"/>
    <property type="match status" value="1"/>
</dbReference>
<dbReference type="Gene3D" id="1.10.1780.10">
    <property type="entry name" value="Clp, N-terminal domain"/>
    <property type="match status" value="1"/>
</dbReference>
<dbReference type="FunFam" id="3.40.50.300:FF:000025">
    <property type="entry name" value="ATP-dependent Clp protease subunit"/>
    <property type="match status" value="1"/>
</dbReference>
<organism evidence="10 11">
    <name type="scientific">Megasphaera stantonii</name>
    <dbReference type="NCBI Taxonomy" id="2144175"/>
    <lineage>
        <taxon>Bacteria</taxon>
        <taxon>Bacillati</taxon>
        <taxon>Bacillota</taxon>
        <taxon>Negativicutes</taxon>
        <taxon>Veillonellales</taxon>
        <taxon>Veillonellaceae</taxon>
        <taxon>Megasphaera</taxon>
    </lineage>
</organism>
<comment type="similarity">
    <text evidence="6">Belongs to the ClpA/ClpB family.</text>
</comment>
<dbReference type="EMBL" id="CP029462">
    <property type="protein sequence ID" value="AXL20558.1"/>
    <property type="molecule type" value="Genomic_DNA"/>
</dbReference>
<dbReference type="InterPro" id="IPR001943">
    <property type="entry name" value="UVR_dom"/>
</dbReference>
<dbReference type="InterPro" id="IPR050130">
    <property type="entry name" value="ClpA_ClpB"/>
</dbReference>
<keyword evidence="2 6" id="KW-0547">Nucleotide-binding</keyword>
<dbReference type="CDD" id="cd00009">
    <property type="entry name" value="AAA"/>
    <property type="match status" value="1"/>
</dbReference>
<dbReference type="GO" id="GO:0034605">
    <property type="term" value="P:cellular response to heat"/>
    <property type="evidence" value="ECO:0007669"/>
    <property type="project" value="TreeGrafter"/>
</dbReference>
<keyword evidence="7" id="KW-0175">Coiled coil</keyword>
<evidence type="ECO:0000256" key="6">
    <source>
        <dbReference type="RuleBase" id="RU004432"/>
    </source>
</evidence>
<dbReference type="Gene3D" id="4.10.860.10">
    <property type="entry name" value="UVR domain"/>
    <property type="match status" value="1"/>
</dbReference>
<dbReference type="Proteomes" id="UP000254337">
    <property type="component" value="Chromosome"/>
</dbReference>
<evidence type="ECO:0000256" key="4">
    <source>
        <dbReference type="ARBA" id="ARBA00023186"/>
    </source>
</evidence>
<dbReference type="FunFam" id="3.40.50.300:FF:000010">
    <property type="entry name" value="Chaperone clpB 1, putative"/>
    <property type="match status" value="1"/>
</dbReference>
<proteinExistence type="inferred from homology"/>
<evidence type="ECO:0000259" key="9">
    <source>
        <dbReference type="PROSITE" id="PS51903"/>
    </source>
</evidence>
<evidence type="ECO:0000259" key="8">
    <source>
        <dbReference type="PROSITE" id="PS50151"/>
    </source>
</evidence>
<dbReference type="InterPro" id="IPR028299">
    <property type="entry name" value="ClpA/B_CS2"/>
</dbReference>
<dbReference type="InterPro" id="IPR003959">
    <property type="entry name" value="ATPase_AAA_core"/>
</dbReference>
<dbReference type="CDD" id="cd19499">
    <property type="entry name" value="RecA-like_ClpB_Hsp104-like"/>
    <property type="match status" value="1"/>
</dbReference>
<dbReference type="SUPFAM" id="SSF52540">
    <property type="entry name" value="P-loop containing nucleoside triphosphate hydrolases"/>
    <property type="match status" value="2"/>
</dbReference>
<protein>
    <submittedName>
        <fullName evidence="10">ATP-dependent Clp protease ATP-binding subunit</fullName>
    </submittedName>
</protein>
<dbReference type="PRINTS" id="PR00300">
    <property type="entry name" value="CLPPROTEASEA"/>
</dbReference>
<dbReference type="GO" id="GO:0008233">
    <property type="term" value="F:peptidase activity"/>
    <property type="evidence" value="ECO:0007669"/>
    <property type="project" value="UniProtKB-KW"/>
</dbReference>
<dbReference type="InterPro" id="IPR003593">
    <property type="entry name" value="AAA+_ATPase"/>
</dbReference>
<dbReference type="KEGG" id="meg:DKB62_02660"/>
<keyword evidence="10" id="KW-0378">Hydrolase</keyword>
<dbReference type="SMART" id="SM00382">
    <property type="entry name" value="AAA"/>
    <property type="match status" value="2"/>
</dbReference>
<keyword evidence="4 6" id="KW-0143">Chaperone</keyword>
<evidence type="ECO:0000256" key="7">
    <source>
        <dbReference type="SAM" id="Coils"/>
    </source>
</evidence>
<dbReference type="RefSeq" id="WP_107195696.1">
    <property type="nucleotide sequence ID" value="NZ_CP029462.1"/>
</dbReference>
<evidence type="ECO:0000313" key="10">
    <source>
        <dbReference type="EMBL" id="AXL20558.1"/>
    </source>
</evidence>
<dbReference type="PROSITE" id="PS00870">
    <property type="entry name" value="CLPAB_1"/>
    <property type="match status" value="1"/>
</dbReference>